<feature type="transmembrane region" description="Helical" evidence="1">
    <location>
        <begin position="21"/>
        <end position="40"/>
    </location>
</feature>
<keyword evidence="1" id="KW-0472">Membrane</keyword>
<feature type="transmembrane region" description="Helical" evidence="1">
    <location>
        <begin position="103"/>
        <end position="132"/>
    </location>
</feature>
<accession>A5DQP0</accession>
<dbReference type="AlphaFoldDB" id="A5DQP0"/>
<dbReference type="VEuPathDB" id="FungiDB:PGUG_05591"/>
<dbReference type="GeneID" id="5124042"/>
<dbReference type="RefSeq" id="XP_001482571.2">
    <property type="nucleotide sequence ID" value="XM_001482521.1"/>
</dbReference>
<dbReference type="InParanoid" id="A5DQP0"/>
<keyword evidence="3" id="KW-1185">Reference proteome</keyword>
<keyword evidence="1" id="KW-1133">Transmembrane helix</keyword>
<dbReference type="OrthoDB" id="10012212at2759"/>
<dbReference type="KEGG" id="pgu:PGUG_05591"/>
<keyword evidence="1" id="KW-0812">Transmembrane</keyword>
<sequence length="171" mass="19311">MSVHTLVDPKCAESNLRILRYMFRINVAVIATTFICLLKFQPDKLKPFLWSSGAAIFCYGTLDNMGNPGFVTDAQGTTRLIRSGKDLRISKTPALGPYYLTIYLSWFIETVLATLGTVNVCWLFLIPTAYLFARIYMFYSAEPKPSDIPSHKSYSQQLQDGHGARTRAIIR</sequence>
<dbReference type="InterPro" id="IPR008506">
    <property type="entry name" value="SND2/TMEM208"/>
</dbReference>
<organism evidence="2 3">
    <name type="scientific">Meyerozyma guilliermondii (strain ATCC 6260 / CBS 566 / DSM 6381 / JCM 1539 / NBRC 10279 / NRRL Y-324)</name>
    <name type="common">Yeast</name>
    <name type="synonym">Candida guilliermondii</name>
    <dbReference type="NCBI Taxonomy" id="294746"/>
    <lineage>
        <taxon>Eukaryota</taxon>
        <taxon>Fungi</taxon>
        <taxon>Dikarya</taxon>
        <taxon>Ascomycota</taxon>
        <taxon>Saccharomycotina</taxon>
        <taxon>Pichiomycetes</taxon>
        <taxon>Debaryomycetaceae</taxon>
        <taxon>Meyerozyma</taxon>
    </lineage>
</organism>
<dbReference type="EMBL" id="CH408161">
    <property type="protein sequence ID" value="EDK41493.2"/>
    <property type="molecule type" value="Genomic_DNA"/>
</dbReference>
<dbReference type="Proteomes" id="UP000001997">
    <property type="component" value="Unassembled WGS sequence"/>
</dbReference>
<protein>
    <submittedName>
        <fullName evidence="2">Uncharacterized protein</fullName>
    </submittedName>
</protein>
<dbReference type="Pfam" id="PF05620">
    <property type="entry name" value="TMEM208_SND2"/>
    <property type="match status" value="1"/>
</dbReference>
<proteinExistence type="predicted"/>
<name>A5DQP0_PICGU</name>
<gene>
    <name evidence="2" type="ORF">PGUG_05591</name>
</gene>
<evidence type="ECO:0000313" key="3">
    <source>
        <dbReference type="Proteomes" id="UP000001997"/>
    </source>
</evidence>
<evidence type="ECO:0000313" key="2">
    <source>
        <dbReference type="EMBL" id="EDK41493.2"/>
    </source>
</evidence>
<reference evidence="2 3" key="1">
    <citation type="journal article" date="2009" name="Nature">
        <title>Evolution of pathogenicity and sexual reproduction in eight Candida genomes.</title>
        <authorList>
            <person name="Butler G."/>
            <person name="Rasmussen M.D."/>
            <person name="Lin M.F."/>
            <person name="Santos M.A."/>
            <person name="Sakthikumar S."/>
            <person name="Munro C.A."/>
            <person name="Rheinbay E."/>
            <person name="Grabherr M."/>
            <person name="Forche A."/>
            <person name="Reedy J.L."/>
            <person name="Agrafioti I."/>
            <person name="Arnaud M.B."/>
            <person name="Bates S."/>
            <person name="Brown A.J."/>
            <person name="Brunke S."/>
            <person name="Costanzo M.C."/>
            <person name="Fitzpatrick D.A."/>
            <person name="de Groot P.W."/>
            <person name="Harris D."/>
            <person name="Hoyer L.L."/>
            <person name="Hube B."/>
            <person name="Klis F.M."/>
            <person name="Kodira C."/>
            <person name="Lennard N."/>
            <person name="Logue M.E."/>
            <person name="Martin R."/>
            <person name="Neiman A.M."/>
            <person name="Nikolaou E."/>
            <person name="Quail M.A."/>
            <person name="Quinn J."/>
            <person name="Santos M.C."/>
            <person name="Schmitzberger F.F."/>
            <person name="Sherlock G."/>
            <person name="Shah P."/>
            <person name="Silverstein K.A."/>
            <person name="Skrzypek M.S."/>
            <person name="Soll D."/>
            <person name="Staggs R."/>
            <person name="Stansfield I."/>
            <person name="Stumpf M.P."/>
            <person name="Sudbery P.E."/>
            <person name="Srikantha T."/>
            <person name="Zeng Q."/>
            <person name="Berman J."/>
            <person name="Berriman M."/>
            <person name="Heitman J."/>
            <person name="Gow N.A."/>
            <person name="Lorenz M.C."/>
            <person name="Birren B.W."/>
            <person name="Kellis M."/>
            <person name="Cuomo C.A."/>
        </authorList>
    </citation>
    <scope>NUCLEOTIDE SEQUENCE [LARGE SCALE GENOMIC DNA]</scope>
    <source>
        <strain evidence="3">ATCC 6260 / CBS 566 / DSM 6381 / JCM 1539 / NBRC 10279 / NRRL Y-324</strain>
    </source>
</reference>
<dbReference type="HOGENOM" id="CLU_1563439_0_0_1"/>
<evidence type="ECO:0000256" key="1">
    <source>
        <dbReference type="SAM" id="Phobius"/>
    </source>
</evidence>